<evidence type="ECO:0000313" key="7">
    <source>
        <dbReference type="RefSeq" id="XP_030753773.1"/>
    </source>
</evidence>
<dbReference type="OrthoDB" id="6780401at2759"/>
<dbReference type="PANTHER" id="PTHR45877">
    <property type="entry name" value="E3 UBIQUITIN-PROTEIN LIGASE SIAH2"/>
    <property type="match status" value="1"/>
</dbReference>
<evidence type="ECO:0000256" key="3">
    <source>
        <dbReference type="ARBA" id="ARBA00022833"/>
    </source>
</evidence>
<feature type="domain" description="SIAH-type" evidence="5">
    <location>
        <begin position="89"/>
        <end position="145"/>
    </location>
</feature>
<dbReference type="InterPro" id="IPR013010">
    <property type="entry name" value="Znf_SIAH"/>
</dbReference>
<dbReference type="GO" id="GO:0005737">
    <property type="term" value="C:cytoplasm"/>
    <property type="evidence" value="ECO:0007669"/>
    <property type="project" value="TreeGrafter"/>
</dbReference>
<protein>
    <submittedName>
        <fullName evidence="7">Uncharacterized protein LOC115880635</fullName>
    </submittedName>
</protein>
<accession>A0A6J2XQJ4</accession>
<evidence type="ECO:0000259" key="5">
    <source>
        <dbReference type="PROSITE" id="PS51081"/>
    </source>
</evidence>
<dbReference type="GeneID" id="115880635"/>
<sequence length="265" mass="30773">MFEMNQTDSKIIPDKILDNLICQKCFSYLTVLPVTLLSNGLQLCGRCTQHKTRLQNHSPTPLVVLQNPVATQDVEYTIPIVLYAYASSQTLFPCINRYEGCPKYLTIDQIEFHEASCVVSKTKCPKCEFRGVASQFIQHFKHIHREYYKGRADFTLNHRNIYNNIFLYRRFNVILIVNCLYLENLNRMLLEVFNIAKQHCEGVVKINLELKCEGQREKKCINIISKRIYVDSKCSYNISFNIGDCFDVELIDCVFVLEKFLPAVS</sequence>
<dbReference type="GO" id="GO:0031624">
    <property type="term" value="F:ubiquitin conjugating enzyme binding"/>
    <property type="evidence" value="ECO:0007669"/>
    <property type="project" value="TreeGrafter"/>
</dbReference>
<dbReference type="RefSeq" id="XP_030753773.1">
    <property type="nucleotide sequence ID" value="XM_030897913.1"/>
</dbReference>
<dbReference type="InterPro" id="IPR004162">
    <property type="entry name" value="SINA-like_animal"/>
</dbReference>
<dbReference type="InterPro" id="IPR013083">
    <property type="entry name" value="Znf_RING/FYVE/PHD"/>
</dbReference>
<keyword evidence="1" id="KW-0479">Metal-binding</keyword>
<keyword evidence="2 4" id="KW-0863">Zinc-finger</keyword>
<dbReference type="GO" id="GO:0043161">
    <property type="term" value="P:proteasome-mediated ubiquitin-dependent protein catabolic process"/>
    <property type="evidence" value="ECO:0007669"/>
    <property type="project" value="TreeGrafter"/>
</dbReference>
<name>A0A6J2XQJ4_SITOR</name>
<dbReference type="InParanoid" id="A0A6J2XQJ4"/>
<dbReference type="AlphaFoldDB" id="A0A6J2XQJ4"/>
<dbReference type="KEGG" id="soy:115880635"/>
<dbReference type="GO" id="GO:0061630">
    <property type="term" value="F:ubiquitin protein ligase activity"/>
    <property type="evidence" value="ECO:0007669"/>
    <property type="project" value="TreeGrafter"/>
</dbReference>
<gene>
    <name evidence="7" type="primary">LOC115880635</name>
</gene>
<dbReference type="PROSITE" id="PS51081">
    <property type="entry name" value="ZF_SIAH"/>
    <property type="match status" value="1"/>
</dbReference>
<proteinExistence type="predicted"/>
<evidence type="ECO:0000256" key="4">
    <source>
        <dbReference type="PROSITE-ProRule" id="PRU00455"/>
    </source>
</evidence>
<organism evidence="6 7">
    <name type="scientific">Sitophilus oryzae</name>
    <name type="common">Rice weevil</name>
    <name type="synonym">Curculio oryzae</name>
    <dbReference type="NCBI Taxonomy" id="7048"/>
    <lineage>
        <taxon>Eukaryota</taxon>
        <taxon>Metazoa</taxon>
        <taxon>Ecdysozoa</taxon>
        <taxon>Arthropoda</taxon>
        <taxon>Hexapoda</taxon>
        <taxon>Insecta</taxon>
        <taxon>Pterygota</taxon>
        <taxon>Neoptera</taxon>
        <taxon>Endopterygota</taxon>
        <taxon>Coleoptera</taxon>
        <taxon>Polyphaga</taxon>
        <taxon>Cucujiformia</taxon>
        <taxon>Curculionidae</taxon>
        <taxon>Dryophthorinae</taxon>
        <taxon>Sitophilus</taxon>
    </lineage>
</organism>
<dbReference type="Gene3D" id="3.30.40.10">
    <property type="entry name" value="Zinc/RING finger domain, C3HC4 (zinc finger)"/>
    <property type="match status" value="1"/>
</dbReference>
<dbReference type="PANTHER" id="PTHR45877:SF2">
    <property type="entry name" value="E3 UBIQUITIN-PROTEIN LIGASE SINA-RELATED"/>
    <property type="match status" value="1"/>
</dbReference>
<evidence type="ECO:0000256" key="1">
    <source>
        <dbReference type="ARBA" id="ARBA00022723"/>
    </source>
</evidence>
<keyword evidence="6" id="KW-1185">Reference proteome</keyword>
<dbReference type="GO" id="GO:0008270">
    <property type="term" value="F:zinc ion binding"/>
    <property type="evidence" value="ECO:0007669"/>
    <property type="project" value="UniProtKB-KW"/>
</dbReference>
<keyword evidence="3" id="KW-0862">Zinc</keyword>
<dbReference type="Proteomes" id="UP000504635">
    <property type="component" value="Unplaced"/>
</dbReference>
<evidence type="ECO:0000256" key="2">
    <source>
        <dbReference type="ARBA" id="ARBA00022771"/>
    </source>
</evidence>
<reference evidence="7" key="1">
    <citation type="submission" date="2025-08" db="UniProtKB">
        <authorList>
            <consortium name="RefSeq"/>
        </authorList>
    </citation>
    <scope>IDENTIFICATION</scope>
    <source>
        <tissue evidence="7">Gonads</tissue>
    </source>
</reference>
<evidence type="ECO:0000313" key="6">
    <source>
        <dbReference type="Proteomes" id="UP000504635"/>
    </source>
</evidence>
<dbReference type="SUPFAM" id="SSF49599">
    <property type="entry name" value="TRAF domain-like"/>
    <property type="match status" value="1"/>
</dbReference>